<gene>
    <name evidence="7" type="ORF">GCM10009839_28750</name>
</gene>
<dbReference type="SUPFAM" id="SSF46689">
    <property type="entry name" value="Homeodomain-like"/>
    <property type="match status" value="1"/>
</dbReference>
<organism evidence="7 8">
    <name type="scientific">Catenulispora yoronensis</name>
    <dbReference type="NCBI Taxonomy" id="450799"/>
    <lineage>
        <taxon>Bacteria</taxon>
        <taxon>Bacillati</taxon>
        <taxon>Actinomycetota</taxon>
        <taxon>Actinomycetes</taxon>
        <taxon>Catenulisporales</taxon>
        <taxon>Catenulisporaceae</taxon>
        <taxon>Catenulispora</taxon>
    </lineage>
</organism>
<dbReference type="InterPro" id="IPR009057">
    <property type="entry name" value="Homeodomain-like_sf"/>
</dbReference>
<feature type="DNA-binding region" description="H-T-H motif" evidence="4">
    <location>
        <begin position="67"/>
        <end position="86"/>
    </location>
</feature>
<feature type="compositionally biased region" description="Basic and acidic residues" evidence="5">
    <location>
        <begin position="1"/>
        <end position="14"/>
    </location>
</feature>
<keyword evidence="1" id="KW-0805">Transcription regulation</keyword>
<dbReference type="RefSeq" id="WP_344666078.1">
    <property type="nucleotide sequence ID" value="NZ_BAAAQN010000014.1"/>
</dbReference>
<evidence type="ECO:0000313" key="7">
    <source>
        <dbReference type="EMBL" id="GAA2028011.1"/>
    </source>
</evidence>
<name>A0ABN2U3R9_9ACTN</name>
<dbReference type="Gene3D" id="1.10.10.60">
    <property type="entry name" value="Homeodomain-like"/>
    <property type="match status" value="1"/>
</dbReference>
<evidence type="ECO:0000256" key="1">
    <source>
        <dbReference type="ARBA" id="ARBA00023015"/>
    </source>
</evidence>
<dbReference type="Gene3D" id="1.10.357.10">
    <property type="entry name" value="Tetracycline Repressor, domain 2"/>
    <property type="match status" value="1"/>
</dbReference>
<evidence type="ECO:0000256" key="5">
    <source>
        <dbReference type="SAM" id="MobiDB-lite"/>
    </source>
</evidence>
<dbReference type="PROSITE" id="PS50977">
    <property type="entry name" value="HTH_TETR_2"/>
    <property type="match status" value="1"/>
</dbReference>
<dbReference type="InterPro" id="IPR001647">
    <property type="entry name" value="HTH_TetR"/>
</dbReference>
<dbReference type="SUPFAM" id="SSF48498">
    <property type="entry name" value="Tetracyclin repressor-like, C-terminal domain"/>
    <property type="match status" value="1"/>
</dbReference>
<dbReference type="InterPro" id="IPR023772">
    <property type="entry name" value="DNA-bd_HTH_TetR-type_CS"/>
</dbReference>
<keyword evidence="2 4" id="KW-0238">DNA-binding</keyword>
<evidence type="ECO:0000256" key="2">
    <source>
        <dbReference type="ARBA" id="ARBA00023125"/>
    </source>
</evidence>
<keyword evidence="3" id="KW-0804">Transcription</keyword>
<dbReference type="PANTHER" id="PTHR30055:SF148">
    <property type="entry name" value="TETR-FAMILY TRANSCRIPTIONAL REGULATOR"/>
    <property type="match status" value="1"/>
</dbReference>
<feature type="domain" description="HTH tetR-type" evidence="6">
    <location>
        <begin position="43"/>
        <end position="104"/>
    </location>
</feature>
<dbReference type="InterPro" id="IPR036271">
    <property type="entry name" value="Tet_transcr_reg_TetR-rel_C_sf"/>
</dbReference>
<comment type="caution">
    <text evidence="7">The sequence shown here is derived from an EMBL/GenBank/DDBJ whole genome shotgun (WGS) entry which is preliminary data.</text>
</comment>
<dbReference type="Proteomes" id="UP001500751">
    <property type="component" value="Unassembled WGS sequence"/>
</dbReference>
<dbReference type="PANTHER" id="PTHR30055">
    <property type="entry name" value="HTH-TYPE TRANSCRIPTIONAL REGULATOR RUTR"/>
    <property type="match status" value="1"/>
</dbReference>
<dbReference type="InterPro" id="IPR050109">
    <property type="entry name" value="HTH-type_TetR-like_transc_reg"/>
</dbReference>
<feature type="region of interest" description="Disordered" evidence="5">
    <location>
        <begin position="1"/>
        <end position="43"/>
    </location>
</feature>
<keyword evidence="8" id="KW-1185">Reference proteome</keyword>
<dbReference type="EMBL" id="BAAAQN010000014">
    <property type="protein sequence ID" value="GAA2028011.1"/>
    <property type="molecule type" value="Genomic_DNA"/>
</dbReference>
<dbReference type="Pfam" id="PF16859">
    <property type="entry name" value="TetR_C_11"/>
    <property type="match status" value="1"/>
</dbReference>
<dbReference type="PROSITE" id="PS01081">
    <property type="entry name" value="HTH_TETR_1"/>
    <property type="match status" value="1"/>
</dbReference>
<evidence type="ECO:0000259" key="6">
    <source>
        <dbReference type="PROSITE" id="PS50977"/>
    </source>
</evidence>
<reference evidence="7 8" key="1">
    <citation type="journal article" date="2019" name="Int. J. Syst. Evol. Microbiol.">
        <title>The Global Catalogue of Microorganisms (GCM) 10K type strain sequencing project: providing services to taxonomists for standard genome sequencing and annotation.</title>
        <authorList>
            <consortium name="The Broad Institute Genomics Platform"/>
            <consortium name="The Broad Institute Genome Sequencing Center for Infectious Disease"/>
            <person name="Wu L."/>
            <person name="Ma J."/>
        </authorList>
    </citation>
    <scope>NUCLEOTIDE SEQUENCE [LARGE SCALE GENOMIC DNA]</scope>
    <source>
        <strain evidence="7 8">JCM 16014</strain>
    </source>
</reference>
<dbReference type="InterPro" id="IPR011075">
    <property type="entry name" value="TetR_C"/>
</dbReference>
<evidence type="ECO:0000313" key="8">
    <source>
        <dbReference type="Proteomes" id="UP001500751"/>
    </source>
</evidence>
<proteinExistence type="predicted"/>
<protein>
    <recommendedName>
        <fullName evidence="6">HTH tetR-type domain-containing protein</fullName>
    </recommendedName>
</protein>
<accession>A0ABN2U3R9</accession>
<evidence type="ECO:0000256" key="3">
    <source>
        <dbReference type="ARBA" id="ARBA00023163"/>
    </source>
</evidence>
<sequence length="230" mass="24866">MTTTHADHGSDGRHPGHVAGGCADPGCAAKKDRPRRPGRPRSEAAERAILDAVLELLGQGMSYPALSMEQVAARAGVGKATVYRRWQNKEQLVVDAVSTLWTECPEPDLTGGGSARDLLVEYLVTMADLMHSDRAGLVFASVMATAMTNPELVRRYQQVAIEPRRDQLRTILRHGMAAGELRADLDVELTVRMLAGPIVLTMKTECLDQPLPDGFAAALVDNLMVGMAPR</sequence>
<dbReference type="Pfam" id="PF00440">
    <property type="entry name" value="TetR_N"/>
    <property type="match status" value="1"/>
</dbReference>
<evidence type="ECO:0000256" key="4">
    <source>
        <dbReference type="PROSITE-ProRule" id="PRU00335"/>
    </source>
</evidence>